<reference evidence="1" key="1">
    <citation type="submission" date="2025-02" db="EMBL/GenBank/DDBJ databases">
        <title>Complete genome sequences of 52 Bacillus and Priestia strains isolated from West-African fermentations and 26 reference strains from the DSMZ collection.</title>
        <authorList>
            <person name="Wiedenbein E.S."/>
            <person name="Canoy T.S."/>
            <person name="Hui Y."/>
            <person name="Parkouda C."/>
            <person name="Dawende C."/>
            <person name="Ametefe E."/>
            <person name="Jespersen L."/>
            <person name="Nielsen D.S."/>
        </authorList>
    </citation>
    <scope>NUCLEOTIDE SEQUENCE</scope>
    <source>
        <strain evidence="1">PRO122</strain>
    </source>
</reference>
<accession>A0AC62A197</accession>
<dbReference type="EMBL" id="CP121756">
    <property type="protein sequence ID" value="XRL90404.1"/>
    <property type="molecule type" value="Genomic_DNA"/>
</dbReference>
<sequence>MILYDAIMYKYPKAVPKKDFVLRNDGSGSYIEEWNLRTPIPTEEELQLWWEESKSTPPYEPPDQVALLAQELSQEKLARKQLEELNQTLGNALSEIKLQLLSLEGGNEE</sequence>
<evidence type="ECO:0000313" key="1">
    <source>
        <dbReference type="EMBL" id="XRL90404.1"/>
    </source>
</evidence>
<evidence type="ECO:0000313" key="2">
    <source>
        <dbReference type="Proteomes" id="UP001217185"/>
    </source>
</evidence>
<protein>
    <submittedName>
        <fullName evidence="1">XkdW family protein</fullName>
    </submittedName>
</protein>
<proteinExistence type="predicted"/>
<dbReference type="Proteomes" id="UP001217185">
    <property type="component" value="Chromosome"/>
</dbReference>
<name>A0AC62A197_BACIU</name>
<organism evidence="1 2">
    <name type="scientific">Bacillus subtilis</name>
    <dbReference type="NCBI Taxonomy" id="1423"/>
    <lineage>
        <taxon>Bacteria</taxon>
        <taxon>Bacillati</taxon>
        <taxon>Bacillota</taxon>
        <taxon>Bacilli</taxon>
        <taxon>Bacillales</taxon>
        <taxon>Bacillaceae</taxon>
        <taxon>Bacillus</taxon>
    </lineage>
</organism>
<gene>
    <name evidence="1" type="ORF">P5658_02530</name>
</gene>